<dbReference type="OrthoDB" id="9760689at2"/>
<dbReference type="RefSeq" id="WP_074840367.1">
    <property type="nucleotide sequence ID" value="NZ_CP047056.1"/>
</dbReference>
<comment type="catalytic activity">
    <reaction evidence="5">
        <text>malonyl-[ACP] + S-adenosyl-L-methionine = malonyl-[ACP] methyl ester + S-adenosyl-L-homocysteine</text>
        <dbReference type="Rhea" id="RHEA:17105"/>
        <dbReference type="Rhea" id="RHEA-COMP:9623"/>
        <dbReference type="Rhea" id="RHEA-COMP:9954"/>
        <dbReference type="ChEBI" id="CHEBI:57856"/>
        <dbReference type="ChEBI" id="CHEBI:59789"/>
        <dbReference type="ChEBI" id="CHEBI:78449"/>
        <dbReference type="ChEBI" id="CHEBI:78845"/>
        <dbReference type="EC" id="2.1.1.197"/>
    </reaction>
</comment>
<evidence type="ECO:0000256" key="2">
    <source>
        <dbReference type="ARBA" id="ARBA00022679"/>
    </source>
</evidence>
<keyword evidence="1 5" id="KW-0489">Methyltransferase</keyword>
<dbReference type="GO" id="GO:0102130">
    <property type="term" value="F:malonyl-CoA methyltransferase activity"/>
    <property type="evidence" value="ECO:0007669"/>
    <property type="project" value="UniProtKB-EC"/>
</dbReference>
<comment type="pathway">
    <text evidence="5">Cofactor biosynthesis; biotin biosynthesis.</text>
</comment>
<dbReference type="GO" id="GO:0009102">
    <property type="term" value="P:biotin biosynthetic process"/>
    <property type="evidence" value="ECO:0007669"/>
    <property type="project" value="UniProtKB-UniRule"/>
</dbReference>
<accession>A0A662ZAK5</accession>
<feature type="domain" description="Methyltransferase" evidence="6">
    <location>
        <begin position="43"/>
        <end position="153"/>
    </location>
</feature>
<dbReference type="CDD" id="cd02440">
    <property type="entry name" value="AdoMet_MTases"/>
    <property type="match status" value="1"/>
</dbReference>
<dbReference type="AlphaFoldDB" id="A0A662ZAK5"/>
<dbReference type="EMBL" id="FOSF01000018">
    <property type="protein sequence ID" value="SFK04926.1"/>
    <property type="molecule type" value="Genomic_DNA"/>
</dbReference>
<comment type="function">
    <text evidence="5">Converts the free carboxyl group of a malonyl-thioester to its methyl ester by transfer of a methyl group from S-adenosyl-L-methionine (SAM). It allows to synthesize pimeloyl-ACP via the fatty acid synthetic pathway.</text>
</comment>
<gene>
    <name evidence="5" type="primary">bioC</name>
    <name evidence="7" type="ORF">SAMN04487865_10183</name>
</gene>
<dbReference type="UniPathway" id="UPA00078"/>
<evidence type="ECO:0000256" key="5">
    <source>
        <dbReference type="HAMAP-Rule" id="MF_00835"/>
    </source>
</evidence>
<dbReference type="HAMAP" id="MF_00835">
    <property type="entry name" value="BioC"/>
    <property type="match status" value="1"/>
</dbReference>
<protein>
    <recommendedName>
        <fullName evidence="5">Malonyl-[acyl-carrier protein] O-methyltransferase</fullName>
        <shortName evidence="5">Malonyl-ACP O-methyltransferase</shortName>
        <ecNumber evidence="5">2.1.1.197</ecNumber>
    </recommendedName>
    <alternativeName>
        <fullName evidence="5">Biotin synthesis protein BioC</fullName>
    </alternativeName>
</protein>
<dbReference type="InterPro" id="IPR011814">
    <property type="entry name" value="BioC"/>
</dbReference>
<comment type="similarity">
    <text evidence="5">Belongs to the methyltransferase superfamily.</text>
</comment>
<dbReference type="GO" id="GO:0010340">
    <property type="term" value="F:carboxyl-O-methyltransferase activity"/>
    <property type="evidence" value="ECO:0007669"/>
    <property type="project" value="UniProtKB-UniRule"/>
</dbReference>
<dbReference type="InterPro" id="IPR025714">
    <property type="entry name" value="Methyltranfer_dom"/>
</dbReference>
<dbReference type="NCBIfam" id="TIGR02072">
    <property type="entry name" value="BioC"/>
    <property type="match status" value="1"/>
</dbReference>
<evidence type="ECO:0000256" key="3">
    <source>
        <dbReference type="ARBA" id="ARBA00022691"/>
    </source>
</evidence>
<dbReference type="Proteomes" id="UP000243374">
    <property type="component" value="Unassembled WGS sequence"/>
</dbReference>
<keyword evidence="3 5" id="KW-0949">S-adenosyl-L-methionine</keyword>
<name>A0A662ZAK5_9GAMM</name>
<evidence type="ECO:0000313" key="8">
    <source>
        <dbReference type="Proteomes" id="UP000243374"/>
    </source>
</evidence>
<evidence type="ECO:0000259" key="6">
    <source>
        <dbReference type="Pfam" id="PF13847"/>
    </source>
</evidence>
<dbReference type="InterPro" id="IPR029063">
    <property type="entry name" value="SAM-dependent_MTases_sf"/>
</dbReference>
<dbReference type="Pfam" id="PF13847">
    <property type="entry name" value="Methyltransf_31"/>
    <property type="match status" value="1"/>
</dbReference>
<sequence length="251" mass="28859">MIVRKEFLKRSFSKASQTYDENASVQSYMGKRLLEKLDFSSFKHVLEIGSGPGNFTEEIINLYSPEKLALNDISEEMLNICRERFSNHMTIISYHPGDIEKLTLKEKYDLIASNACLQWLFDLEGTLKKFIESLKPNGVLAFTSFGNENVKEITALTQNGLKYLSYSELDSVLKTLNVPYSLQEEIVKFHYTDALNMLKTLKKTGVTGFSKTIWTKGMLNRFVKEFESKFSDANGVYLTWHIYYAVVKESK</sequence>
<evidence type="ECO:0000313" key="7">
    <source>
        <dbReference type="EMBL" id="SFK04926.1"/>
    </source>
</evidence>
<dbReference type="Gene3D" id="3.40.50.150">
    <property type="entry name" value="Vaccinia Virus protein VP39"/>
    <property type="match status" value="1"/>
</dbReference>
<dbReference type="GO" id="GO:0032259">
    <property type="term" value="P:methylation"/>
    <property type="evidence" value="ECO:0007669"/>
    <property type="project" value="UniProtKB-KW"/>
</dbReference>
<proteinExistence type="inferred from homology"/>
<reference evidence="7 8" key="1">
    <citation type="submission" date="2016-10" db="EMBL/GenBank/DDBJ databases">
        <authorList>
            <person name="Varghese N."/>
            <person name="Submissions S."/>
        </authorList>
    </citation>
    <scope>NUCLEOTIDE SEQUENCE [LARGE SCALE GENOMIC DNA]</scope>
    <source>
        <strain evidence="7 8">22B</strain>
    </source>
</reference>
<dbReference type="SUPFAM" id="SSF53335">
    <property type="entry name" value="S-adenosyl-L-methionine-dependent methyltransferases"/>
    <property type="match status" value="1"/>
</dbReference>
<dbReference type="EC" id="2.1.1.197" evidence="5"/>
<evidence type="ECO:0000256" key="4">
    <source>
        <dbReference type="ARBA" id="ARBA00022756"/>
    </source>
</evidence>
<evidence type="ECO:0000256" key="1">
    <source>
        <dbReference type="ARBA" id="ARBA00022603"/>
    </source>
</evidence>
<keyword evidence="4 5" id="KW-0093">Biotin biosynthesis</keyword>
<keyword evidence="2 5" id="KW-0808">Transferase</keyword>
<organism evidence="7 8">
    <name type="scientific">Succinivibrio dextrinosolvens</name>
    <dbReference type="NCBI Taxonomy" id="83771"/>
    <lineage>
        <taxon>Bacteria</taxon>
        <taxon>Pseudomonadati</taxon>
        <taxon>Pseudomonadota</taxon>
        <taxon>Gammaproteobacteria</taxon>
        <taxon>Aeromonadales</taxon>
        <taxon>Succinivibrionaceae</taxon>
        <taxon>Succinivibrio</taxon>
    </lineage>
</organism>
<dbReference type="PANTHER" id="PTHR43861">
    <property type="entry name" value="TRANS-ACONITATE 2-METHYLTRANSFERASE-RELATED"/>
    <property type="match status" value="1"/>
</dbReference>
<dbReference type="PANTHER" id="PTHR43861:SF1">
    <property type="entry name" value="TRANS-ACONITATE 2-METHYLTRANSFERASE"/>
    <property type="match status" value="1"/>
</dbReference>
<keyword evidence="8" id="KW-1185">Reference proteome</keyword>